<dbReference type="PANTHER" id="PTHR36692:SF2">
    <property type="entry name" value="GEO12064P1"/>
    <property type="match status" value="1"/>
</dbReference>
<protein>
    <submittedName>
        <fullName evidence="3">Uncharacterized protein</fullName>
    </submittedName>
</protein>
<name>A0A310SBS1_9HYME</name>
<keyword evidence="4" id="KW-1185">Reference proteome</keyword>
<feature type="compositionally biased region" description="Basic and acidic residues" evidence="1">
    <location>
        <begin position="156"/>
        <end position="165"/>
    </location>
</feature>
<dbReference type="PANTHER" id="PTHR36692">
    <property type="entry name" value="PROTEIN SNAKESKIN"/>
    <property type="match status" value="1"/>
</dbReference>
<dbReference type="GO" id="GO:0019991">
    <property type="term" value="P:septate junction assembly"/>
    <property type="evidence" value="ECO:0007669"/>
    <property type="project" value="InterPro"/>
</dbReference>
<dbReference type="Proteomes" id="UP000250275">
    <property type="component" value="Unassembled WGS sequence"/>
</dbReference>
<feature type="transmembrane region" description="Helical" evidence="2">
    <location>
        <begin position="218"/>
        <end position="238"/>
    </location>
</feature>
<feature type="region of interest" description="Disordered" evidence="1">
    <location>
        <begin position="138"/>
        <end position="165"/>
    </location>
</feature>
<dbReference type="InterPro" id="IPR038976">
    <property type="entry name" value="Ssk"/>
</dbReference>
<feature type="transmembrane region" description="Helical" evidence="2">
    <location>
        <begin position="283"/>
        <end position="300"/>
    </location>
</feature>
<dbReference type="GO" id="GO:0005886">
    <property type="term" value="C:plasma membrane"/>
    <property type="evidence" value="ECO:0007669"/>
    <property type="project" value="TreeGrafter"/>
</dbReference>
<keyword evidence="2" id="KW-0812">Transmembrane</keyword>
<evidence type="ECO:0000256" key="1">
    <source>
        <dbReference type="SAM" id="MobiDB-lite"/>
    </source>
</evidence>
<gene>
    <name evidence="3" type="ORF">WN48_00594</name>
</gene>
<feature type="transmembrane region" description="Helical" evidence="2">
    <location>
        <begin position="51"/>
        <end position="72"/>
    </location>
</feature>
<reference evidence="3 4" key="1">
    <citation type="submission" date="2015-07" db="EMBL/GenBank/DDBJ databases">
        <title>The genome of Eufriesea mexicana.</title>
        <authorList>
            <person name="Pan H."/>
            <person name="Kapheim K."/>
        </authorList>
    </citation>
    <scope>NUCLEOTIDE SEQUENCE [LARGE SCALE GENOMIC DNA]</scope>
    <source>
        <strain evidence="3">0111107269</strain>
        <tissue evidence="3">Whole body</tissue>
    </source>
</reference>
<proteinExistence type="predicted"/>
<feature type="transmembrane region" description="Helical" evidence="2">
    <location>
        <begin position="101"/>
        <end position="122"/>
    </location>
</feature>
<dbReference type="AlphaFoldDB" id="A0A310SBS1"/>
<feature type="transmembrane region" description="Helical" evidence="2">
    <location>
        <begin position="179"/>
        <end position="198"/>
    </location>
</feature>
<feature type="transmembrane region" description="Helical" evidence="2">
    <location>
        <begin position="244"/>
        <end position="262"/>
    </location>
</feature>
<dbReference type="EMBL" id="KQ770367">
    <property type="protein sequence ID" value="OAD52663.1"/>
    <property type="molecule type" value="Genomic_DNA"/>
</dbReference>
<evidence type="ECO:0000256" key="2">
    <source>
        <dbReference type="SAM" id="Phobius"/>
    </source>
</evidence>
<accession>A0A310SBS1</accession>
<organism evidence="3 4">
    <name type="scientific">Eufriesea mexicana</name>
    <dbReference type="NCBI Taxonomy" id="516756"/>
    <lineage>
        <taxon>Eukaryota</taxon>
        <taxon>Metazoa</taxon>
        <taxon>Ecdysozoa</taxon>
        <taxon>Arthropoda</taxon>
        <taxon>Hexapoda</taxon>
        <taxon>Insecta</taxon>
        <taxon>Pterygota</taxon>
        <taxon>Neoptera</taxon>
        <taxon>Endopterygota</taxon>
        <taxon>Hymenoptera</taxon>
        <taxon>Apocrita</taxon>
        <taxon>Aculeata</taxon>
        <taxon>Apoidea</taxon>
        <taxon>Anthophila</taxon>
        <taxon>Apidae</taxon>
        <taxon>Eufriesea</taxon>
    </lineage>
</organism>
<feature type="compositionally biased region" description="Acidic residues" evidence="1">
    <location>
        <begin position="145"/>
        <end position="155"/>
    </location>
</feature>
<dbReference type="InterPro" id="IPR036259">
    <property type="entry name" value="MFS_trans_sf"/>
</dbReference>
<keyword evidence="2" id="KW-1133">Transmembrane helix</keyword>
<evidence type="ECO:0000313" key="3">
    <source>
        <dbReference type="EMBL" id="OAD52663.1"/>
    </source>
</evidence>
<keyword evidence="2" id="KW-0472">Membrane</keyword>
<dbReference type="Gene3D" id="1.20.1250.20">
    <property type="entry name" value="MFS general substrate transporter like domains"/>
    <property type="match status" value="1"/>
</dbReference>
<sequence>MEEIMPIHGNDTLDLEKLREMAKIASIYHRDRRKFVRNRNLSHVVHAGLHVFQSVLIGCFIVAALMLTFGIIEMKHVDMYLDLSKISDDELLKHPIFIHNFILCLLSVFCMCIYLIQGWILIDYYLWIRKQEEIRDTTDDLQVSDSEEEEDSDSEEDRKYKSKEKETLGELDPIPVLEMFPSVTMSETLVLVCVLIGMHYHSFTDAGINSAMITMGTFGGYLIILAGIVIGIILGTAIDRRLDMFFSVVGLVLFVISGALILDHFTNSVYHGSFRNTGIAKGCISLVEGVLFLLDAVFSFRGNA</sequence>
<evidence type="ECO:0000313" key="4">
    <source>
        <dbReference type="Proteomes" id="UP000250275"/>
    </source>
</evidence>
<dbReference type="OrthoDB" id="7691332at2759"/>